<dbReference type="EMBL" id="WWCR01000002">
    <property type="protein sequence ID" value="MYM71364.1"/>
    <property type="molecule type" value="Genomic_DNA"/>
</dbReference>
<dbReference type="GO" id="GO:0016747">
    <property type="term" value="F:acyltransferase activity, transferring groups other than amino-acyl groups"/>
    <property type="evidence" value="ECO:0007669"/>
    <property type="project" value="InterPro"/>
</dbReference>
<proteinExistence type="predicted"/>
<feature type="domain" description="Acyltransferase 3" evidence="2">
    <location>
        <begin position="5"/>
        <end position="324"/>
    </location>
</feature>
<name>A0A7X4KFC1_9BURK</name>
<keyword evidence="1" id="KW-1133">Transmembrane helix</keyword>
<organism evidence="3 4">
    <name type="scientific">Duganella margarita</name>
    <dbReference type="NCBI Taxonomy" id="2692170"/>
    <lineage>
        <taxon>Bacteria</taxon>
        <taxon>Pseudomonadati</taxon>
        <taxon>Pseudomonadota</taxon>
        <taxon>Betaproteobacteria</taxon>
        <taxon>Burkholderiales</taxon>
        <taxon>Oxalobacteraceae</taxon>
        <taxon>Telluria group</taxon>
        <taxon>Duganella</taxon>
    </lineage>
</organism>
<keyword evidence="1" id="KW-0812">Transmembrane</keyword>
<feature type="transmembrane region" description="Helical" evidence="1">
    <location>
        <begin position="7"/>
        <end position="27"/>
    </location>
</feature>
<evidence type="ECO:0000313" key="4">
    <source>
        <dbReference type="Proteomes" id="UP000469734"/>
    </source>
</evidence>
<dbReference type="RefSeq" id="WP_161049090.1">
    <property type="nucleotide sequence ID" value="NZ_WWCR01000002.1"/>
</dbReference>
<evidence type="ECO:0000259" key="2">
    <source>
        <dbReference type="Pfam" id="PF01757"/>
    </source>
</evidence>
<feature type="transmembrane region" description="Helical" evidence="1">
    <location>
        <begin position="124"/>
        <end position="144"/>
    </location>
</feature>
<feature type="transmembrane region" description="Helical" evidence="1">
    <location>
        <begin position="237"/>
        <end position="260"/>
    </location>
</feature>
<feature type="transmembrane region" description="Helical" evidence="1">
    <location>
        <begin position="212"/>
        <end position="231"/>
    </location>
</feature>
<keyword evidence="3" id="KW-0808">Transferase</keyword>
<feature type="transmembrane region" description="Helical" evidence="1">
    <location>
        <begin position="81"/>
        <end position="104"/>
    </location>
</feature>
<dbReference type="GO" id="GO:0016020">
    <property type="term" value="C:membrane"/>
    <property type="evidence" value="ECO:0007669"/>
    <property type="project" value="TreeGrafter"/>
</dbReference>
<gene>
    <name evidence="3" type="ORF">GTP56_04035</name>
</gene>
<feature type="transmembrane region" description="Helical" evidence="1">
    <location>
        <begin position="149"/>
        <end position="168"/>
    </location>
</feature>
<evidence type="ECO:0000256" key="1">
    <source>
        <dbReference type="SAM" id="Phobius"/>
    </source>
</evidence>
<sequence length="351" mass="38738">MKGRIHGLDTLRAAAIVLVLMYHYGVVAGGRDFGEAGRIGWAGVDLFFVLSGYLIGNQLLAQRMPLSTFFGRRLLRTVPNYYVVLAAYFLLPATLGGSATAPLWRFLTFTQNIGLQYGQTFTHSWSLCIEEQFYLILPLALLLLRRPRWIWAGMALAVAGAIAFRINGWSHGMQPFSQELYYSTFARFDELLPGVAIALLKNHHVPLYERILRHGNVLLAAGLVTGGLLLARFNDESFFMTAFGFTLLALSFSLLLLAALSPSSLLARVRVPGAESLALWSYAIYLAHKPLFKVVGEVLPLDRHAATGIAVVMLAGVGGGWLLYQLVEQPFMRLRAAWFPLTPCCGTARTT</sequence>
<dbReference type="Proteomes" id="UP000469734">
    <property type="component" value="Unassembled WGS sequence"/>
</dbReference>
<dbReference type="GO" id="GO:0009103">
    <property type="term" value="P:lipopolysaccharide biosynthetic process"/>
    <property type="evidence" value="ECO:0007669"/>
    <property type="project" value="TreeGrafter"/>
</dbReference>
<accession>A0A7X4KFC1</accession>
<dbReference type="PANTHER" id="PTHR23028">
    <property type="entry name" value="ACETYLTRANSFERASE"/>
    <property type="match status" value="1"/>
</dbReference>
<dbReference type="AlphaFoldDB" id="A0A7X4KFC1"/>
<feature type="transmembrane region" description="Helical" evidence="1">
    <location>
        <begin position="305"/>
        <end position="324"/>
    </location>
</feature>
<dbReference type="InterPro" id="IPR050879">
    <property type="entry name" value="Acyltransferase_3"/>
</dbReference>
<keyword evidence="3" id="KW-0012">Acyltransferase</keyword>
<keyword evidence="1" id="KW-0472">Membrane</keyword>
<comment type="caution">
    <text evidence="3">The sequence shown here is derived from an EMBL/GenBank/DDBJ whole genome shotgun (WGS) entry which is preliminary data.</text>
</comment>
<dbReference type="PANTHER" id="PTHR23028:SF53">
    <property type="entry name" value="ACYL_TRANSF_3 DOMAIN-CONTAINING PROTEIN"/>
    <property type="match status" value="1"/>
</dbReference>
<evidence type="ECO:0000313" key="3">
    <source>
        <dbReference type="EMBL" id="MYM71364.1"/>
    </source>
</evidence>
<reference evidence="3 4" key="1">
    <citation type="submission" date="2019-12" db="EMBL/GenBank/DDBJ databases">
        <title>Novel species isolated from a subtropical stream in China.</title>
        <authorList>
            <person name="Lu H."/>
        </authorList>
    </citation>
    <scope>NUCLEOTIDE SEQUENCE [LARGE SCALE GENOMIC DNA]</scope>
    <source>
        <strain evidence="3 4">FT134W</strain>
    </source>
</reference>
<dbReference type="InterPro" id="IPR002656">
    <property type="entry name" value="Acyl_transf_3_dom"/>
</dbReference>
<protein>
    <submittedName>
        <fullName evidence="3">Acyltransferase family protein</fullName>
    </submittedName>
</protein>
<feature type="transmembrane region" description="Helical" evidence="1">
    <location>
        <begin position="39"/>
        <end position="60"/>
    </location>
</feature>
<dbReference type="Pfam" id="PF01757">
    <property type="entry name" value="Acyl_transf_3"/>
    <property type="match status" value="1"/>
</dbReference>